<dbReference type="EMBL" id="LT635766">
    <property type="protein sequence ID" value="SGZ52920.1"/>
    <property type="molecule type" value="Genomic_DNA"/>
</dbReference>
<organism evidence="1 2">
    <name type="scientific">Sungouiella intermedia</name>
    <dbReference type="NCBI Taxonomy" id="45354"/>
    <lineage>
        <taxon>Eukaryota</taxon>
        <taxon>Fungi</taxon>
        <taxon>Dikarya</taxon>
        <taxon>Ascomycota</taxon>
        <taxon>Saccharomycotina</taxon>
        <taxon>Pichiomycetes</taxon>
        <taxon>Metschnikowiaceae</taxon>
        <taxon>Sungouiella</taxon>
    </lineage>
</organism>
<gene>
    <name evidence="1" type="ORF">SAMEA4029009_CIC11G00000002160</name>
</gene>
<accession>A0A1L0DAA5</accession>
<proteinExistence type="predicted"/>
<name>A0A1L0DAA5_9ASCO</name>
<reference evidence="1 2" key="1">
    <citation type="submission" date="2016-10" db="EMBL/GenBank/DDBJ databases">
        <authorList>
            <person name="de Groot N.N."/>
        </authorList>
    </citation>
    <scope>NUCLEOTIDE SEQUENCE [LARGE SCALE GENOMIC DNA]</scope>
    <source>
        <strain evidence="1 2">PYCC 4715</strain>
    </source>
</reference>
<protein>
    <submittedName>
        <fullName evidence="1">CIC11C00000002160</fullName>
    </submittedName>
</protein>
<evidence type="ECO:0000313" key="2">
    <source>
        <dbReference type="Proteomes" id="UP000182259"/>
    </source>
</evidence>
<dbReference type="Proteomes" id="UP000182259">
    <property type="component" value="Chromosome III"/>
</dbReference>
<evidence type="ECO:0000313" key="1">
    <source>
        <dbReference type="EMBL" id="SGZ52920.1"/>
    </source>
</evidence>
<dbReference type="AlphaFoldDB" id="A0A1L0DAA5"/>
<sequence>MKVIFNAGCMKFAMHGVESLEDMPHVHIHAHVVNEHQEMRRVGNLTDEPILCRIPNKEVGPHTPESARNPCVYGFLTEK</sequence>